<evidence type="ECO:0000259" key="4">
    <source>
        <dbReference type="PROSITE" id="PS50076"/>
    </source>
</evidence>
<dbReference type="InterPro" id="IPR036869">
    <property type="entry name" value="J_dom_sf"/>
</dbReference>
<dbReference type="PROSITE" id="PS51188">
    <property type="entry name" value="ZF_CR"/>
    <property type="match status" value="1"/>
</dbReference>
<dbReference type="InterPro" id="IPR036410">
    <property type="entry name" value="HSP_DnaJ_Cys-rich_dom_sf"/>
</dbReference>
<dbReference type="PANTHER" id="PTHR43096:SF52">
    <property type="entry name" value="DNAJ HOMOLOG 1, MITOCHONDRIAL-RELATED"/>
    <property type="match status" value="1"/>
</dbReference>
<protein>
    <submittedName>
        <fullName evidence="6">884_t:CDS:1</fullName>
    </submittedName>
</protein>
<dbReference type="Pfam" id="PF00226">
    <property type="entry name" value="DnaJ"/>
    <property type="match status" value="1"/>
</dbReference>
<evidence type="ECO:0000256" key="2">
    <source>
        <dbReference type="PROSITE-ProRule" id="PRU00546"/>
    </source>
</evidence>
<dbReference type="SUPFAM" id="SSF46565">
    <property type="entry name" value="Chaperone J-domain"/>
    <property type="match status" value="1"/>
</dbReference>
<dbReference type="GO" id="GO:0051082">
    <property type="term" value="F:unfolded protein binding"/>
    <property type="evidence" value="ECO:0007669"/>
    <property type="project" value="InterPro"/>
</dbReference>
<dbReference type="CDD" id="cd06257">
    <property type="entry name" value="DnaJ"/>
    <property type="match status" value="1"/>
</dbReference>
<evidence type="ECO:0000256" key="3">
    <source>
        <dbReference type="SAM" id="MobiDB-lite"/>
    </source>
</evidence>
<dbReference type="OrthoDB" id="10256793at2759"/>
<feature type="compositionally biased region" description="Polar residues" evidence="3">
    <location>
        <begin position="70"/>
        <end position="84"/>
    </location>
</feature>
<dbReference type="Proteomes" id="UP000789508">
    <property type="component" value="Unassembled WGS sequence"/>
</dbReference>
<dbReference type="EMBL" id="CAJVPS010000323">
    <property type="protein sequence ID" value="CAG8476794.1"/>
    <property type="molecule type" value="Genomic_DNA"/>
</dbReference>
<dbReference type="InterPro" id="IPR001623">
    <property type="entry name" value="DnaJ_domain"/>
</dbReference>
<dbReference type="PRINTS" id="PR00625">
    <property type="entry name" value="JDOMAIN"/>
</dbReference>
<evidence type="ECO:0000256" key="1">
    <source>
        <dbReference type="ARBA" id="ARBA00023186"/>
    </source>
</evidence>
<organism evidence="6 7">
    <name type="scientific">Ambispora leptoticha</name>
    <dbReference type="NCBI Taxonomy" id="144679"/>
    <lineage>
        <taxon>Eukaryota</taxon>
        <taxon>Fungi</taxon>
        <taxon>Fungi incertae sedis</taxon>
        <taxon>Mucoromycota</taxon>
        <taxon>Glomeromycotina</taxon>
        <taxon>Glomeromycetes</taxon>
        <taxon>Archaeosporales</taxon>
        <taxon>Ambisporaceae</taxon>
        <taxon>Ambispora</taxon>
    </lineage>
</organism>
<dbReference type="GO" id="GO:0005737">
    <property type="term" value="C:cytoplasm"/>
    <property type="evidence" value="ECO:0007669"/>
    <property type="project" value="TreeGrafter"/>
</dbReference>
<feature type="region of interest" description="Disordered" evidence="3">
    <location>
        <begin position="65"/>
        <end position="84"/>
    </location>
</feature>
<evidence type="ECO:0000259" key="5">
    <source>
        <dbReference type="PROSITE" id="PS51188"/>
    </source>
</evidence>
<name>A0A9N8W4C3_9GLOM</name>
<dbReference type="InterPro" id="IPR001305">
    <property type="entry name" value="HSP_DnaJ_Cys-rich_dom"/>
</dbReference>
<dbReference type="CDD" id="cd10719">
    <property type="entry name" value="DnaJ_zf"/>
    <property type="match status" value="1"/>
</dbReference>
<keyword evidence="2" id="KW-0479">Metal-binding</keyword>
<dbReference type="PROSITE" id="PS50076">
    <property type="entry name" value="DNAJ_2"/>
    <property type="match status" value="1"/>
</dbReference>
<feature type="zinc finger region" description="CR-type" evidence="2">
    <location>
        <begin position="140"/>
        <end position="222"/>
    </location>
</feature>
<feature type="domain" description="CR-type" evidence="5">
    <location>
        <begin position="140"/>
        <end position="222"/>
    </location>
</feature>
<dbReference type="GO" id="GO:0031072">
    <property type="term" value="F:heat shock protein binding"/>
    <property type="evidence" value="ECO:0007669"/>
    <property type="project" value="InterPro"/>
</dbReference>
<dbReference type="SUPFAM" id="SSF49493">
    <property type="entry name" value="HSP40/DnaJ peptide-binding domain"/>
    <property type="match status" value="2"/>
</dbReference>
<dbReference type="InterPro" id="IPR008971">
    <property type="entry name" value="HSP40/DnaJ_pept-bd"/>
</dbReference>
<sequence length="455" mass="51197">MKKKSYYDVLGVSEGASEEEIKKAYRQAALKWHPDRHPPEKKTEAEEKMKEINEAYGVLSNSEKRRNYDQYGSENPFGQNASTGEFGQGESIFKDIFNTFFGRGAGYSGQESYSGNQTKTQAGDDILIDLILTFKESVLGVKKKISTYLEKACNICRQTGAAALSDVVDCPACRGRGVVNTIQRTILGTIRNQVTCSQCQGSGKKIRKKCGYCGGRKFTKQKEIIELSIPRGIQLDKRLRYQGIGNDGWYGGGKDAILGGNLKVITLEGVDKVEIAPGVQNGDRLTLRGRGLLDQIEIVVEEIEAIISKLNSVDFAEEETILEQERKVMIQKYSDLREDFRKEKEGVSRQLEKSTVSVTPLQQKVPKEGYCYFCDTKISLGVPYQFSKEEQKVLEVEIAEKAGFCSKECLLGHCKEYKKRENLYREEEKKVEQKIENDKKLVVGTRDEEEIDGAE</sequence>
<keyword evidence="2" id="KW-0863">Zinc-finger</keyword>
<reference evidence="6" key="1">
    <citation type="submission" date="2021-06" db="EMBL/GenBank/DDBJ databases">
        <authorList>
            <person name="Kallberg Y."/>
            <person name="Tangrot J."/>
            <person name="Rosling A."/>
        </authorList>
    </citation>
    <scope>NUCLEOTIDE SEQUENCE</scope>
    <source>
        <strain evidence="6">FL130A</strain>
    </source>
</reference>
<evidence type="ECO:0000313" key="6">
    <source>
        <dbReference type="EMBL" id="CAG8476794.1"/>
    </source>
</evidence>
<comment type="caution">
    <text evidence="6">The sequence shown here is derived from an EMBL/GenBank/DDBJ whole genome shotgun (WGS) entry which is preliminary data.</text>
</comment>
<dbReference type="SUPFAM" id="SSF57938">
    <property type="entry name" value="DnaJ/Hsp40 cysteine-rich domain"/>
    <property type="match status" value="1"/>
</dbReference>
<keyword evidence="1" id="KW-0143">Chaperone</keyword>
<dbReference type="GO" id="GO:0008270">
    <property type="term" value="F:zinc ion binding"/>
    <property type="evidence" value="ECO:0007669"/>
    <property type="project" value="UniProtKB-KW"/>
</dbReference>
<dbReference type="AlphaFoldDB" id="A0A9N8W4C3"/>
<dbReference type="Pfam" id="PF00684">
    <property type="entry name" value="DnaJ_CXXCXGXG"/>
    <property type="match status" value="1"/>
</dbReference>
<gene>
    <name evidence="6" type="ORF">ALEPTO_LOCUS2281</name>
</gene>
<dbReference type="PANTHER" id="PTHR43096">
    <property type="entry name" value="DNAJ HOMOLOG 1, MITOCHONDRIAL-RELATED"/>
    <property type="match status" value="1"/>
</dbReference>
<feature type="domain" description="J" evidence="4">
    <location>
        <begin position="5"/>
        <end position="72"/>
    </location>
</feature>
<accession>A0A9N8W4C3</accession>
<dbReference type="GO" id="GO:0042026">
    <property type="term" value="P:protein refolding"/>
    <property type="evidence" value="ECO:0007669"/>
    <property type="project" value="TreeGrafter"/>
</dbReference>
<dbReference type="Gene3D" id="2.60.260.20">
    <property type="entry name" value="Urease metallochaperone UreE, N-terminal domain"/>
    <property type="match status" value="2"/>
</dbReference>
<proteinExistence type="predicted"/>
<dbReference type="Gene3D" id="1.10.287.110">
    <property type="entry name" value="DnaJ domain"/>
    <property type="match status" value="1"/>
</dbReference>
<evidence type="ECO:0000313" key="7">
    <source>
        <dbReference type="Proteomes" id="UP000789508"/>
    </source>
</evidence>
<dbReference type="Gene3D" id="2.10.230.10">
    <property type="entry name" value="Heat shock protein DnaJ, cysteine-rich domain"/>
    <property type="match status" value="1"/>
</dbReference>
<keyword evidence="7" id="KW-1185">Reference proteome</keyword>
<keyword evidence="2" id="KW-0862">Zinc</keyword>
<dbReference type="SMART" id="SM00271">
    <property type="entry name" value="DnaJ"/>
    <property type="match status" value="1"/>
</dbReference>